<dbReference type="InterPro" id="IPR031757">
    <property type="entry name" value="Lgt1_Glycosyltransf"/>
</dbReference>
<keyword evidence="3" id="KW-1185">Reference proteome</keyword>
<dbReference type="Proteomes" id="UP000254677">
    <property type="component" value="Unassembled WGS sequence"/>
</dbReference>
<dbReference type="RefSeq" id="WP_115219985.1">
    <property type="nucleotide sequence ID" value="NZ_UGOA01000001.1"/>
</dbReference>
<dbReference type="Pfam" id="PF16849">
    <property type="entry name" value="Glyco_transf_88"/>
    <property type="match status" value="1"/>
</dbReference>
<evidence type="ECO:0000259" key="1">
    <source>
        <dbReference type="Pfam" id="PF16849"/>
    </source>
</evidence>
<accession>A0A378IYV9</accession>
<dbReference type="GO" id="GO:0016740">
    <property type="term" value="F:transferase activity"/>
    <property type="evidence" value="ECO:0007669"/>
    <property type="project" value="UniProtKB-KW"/>
</dbReference>
<dbReference type="CDD" id="cd23767">
    <property type="entry name" value="IQCD"/>
    <property type="match status" value="1"/>
</dbReference>
<dbReference type="OrthoDB" id="5649302at2"/>
<gene>
    <name evidence="2" type="ORF">NCTC13292_00060</name>
</gene>
<keyword evidence="2" id="KW-0808">Transferase</keyword>
<dbReference type="Gene3D" id="3.90.550.20">
    <property type="match status" value="1"/>
</dbReference>
<protein>
    <submittedName>
        <fullName evidence="2">Putative glucosyltransferase Lgt1</fullName>
    </submittedName>
</protein>
<evidence type="ECO:0000313" key="2">
    <source>
        <dbReference type="EMBL" id="STX40316.1"/>
    </source>
</evidence>
<organism evidence="2 3">
    <name type="scientific">Legionella donaldsonii</name>
    <dbReference type="NCBI Taxonomy" id="45060"/>
    <lineage>
        <taxon>Bacteria</taxon>
        <taxon>Pseudomonadati</taxon>
        <taxon>Pseudomonadota</taxon>
        <taxon>Gammaproteobacteria</taxon>
        <taxon>Legionellales</taxon>
        <taxon>Legionellaceae</taxon>
        <taxon>Legionella</taxon>
    </lineage>
</organism>
<dbReference type="PROSITE" id="PS50096">
    <property type="entry name" value="IQ"/>
    <property type="match status" value="1"/>
</dbReference>
<name>A0A378IYV9_9GAMM</name>
<dbReference type="EMBL" id="UGOA01000001">
    <property type="protein sequence ID" value="STX40316.1"/>
    <property type="molecule type" value="Genomic_DNA"/>
</dbReference>
<sequence>MSYSFNPHHHVKIWLSNNRNSFLNPENQLRLIRMRAVNPNDEINLIYDSSLLSQQASEQLRVFCNKYNITAKDVQRDIIPNSENQEEKDLIAIYQDEISHLSEGGNVAVGSDILRWLKPVYELGTYTDFDVYVDTSEIPPTLSVEKPLLMNLGSITFSSDVESLFLNNDTIAVVDSFAAKDDIKKIQQYLYKAHCRNASPTFEGFISTYISNLKEVFPDFLVPVLVMSDPNCQAANTLKEIGQHQTARQMRHQIIKETADNSVYSRSLLTARGILHTYLSSEEIMRQAATIERNALQQQLGWLNWFLLPTQRYKTMETLVAASDEELLTKSREQTRMALLKTSVVYTSGPGALILAWFNRFLFKRDTINSIALSSFAHYGLEKVFVSKNGLSAFHATAKAAATILGETEIGKRNDLSWLKEGQNATVAREKEMDNAATTFQRFFRGSKARSESNLPRNFKDMREKIETHIRKIEADLAGYLGFYRYHQRHEKIRVLNLILNHFDENAKHFNVRGFKAALDSYCTSDVFASIGKSETKALIDELNSFCQQAECYGLTEATGQIALPITTNIL</sequence>
<reference evidence="2 3" key="1">
    <citation type="submission" date="2018-06" db="EMBL/GenBank/DDBJ databases">
        <authorList>
            <consortium name="Pathogen Informatics"/>
            <person name="Doyle S."/>
        </authorList>
    </citation>
    <scope>NUCLEOTIDE SEQUENCE [LARGE SCALE GENOMIC DNA]</scope>
    <source>
        <strain evidence="2 3">NCTC13292</strain>
    </source>
</reference>
<evidence type="ECO:0000313" key="3">
    <source>
        <dbReference type="Proteomes" id="UP000254677"/>
    </source>
</evidence>
<feature type="domain" description="Lgt1 glycosyltransferase" evidence="1">
    <location>
        <begin position="2"/>
        <end position="190"/>
    </location>
</feature>
<dbReference type="AlphaFoldDB" id="A0A378IYV9"/>
<proteinExistence type="predicted"/>